<reference evidence="1" key="1">
    <citation type="submission" date="2014-11" db="EMBL/GenBank/DDBJ databases">
        <authorList>
            <person name="Amaro Gonzalez C."/>
        </authorList>
    </citation>
    <scope>NUCLEOTIDE SEQUENCE</scope>
</reference>
<accession>A0A0E9XXJ1</accession>
<name>A0A0E9XXJ1_ANGAN</name>
<organism evidence="1">
    <name type="scientific">Anguilla anguilla</name>
    <name type="common">European freshwater eel</name>
    <name type="synonym">Muraena anguilla</name>
    <dbReference type="NCBI Taxonomy" id="7936"/>
    <lineage>
        <taxon>Eukaryota</taxon>
        <taxon>Metazoa</taxon>
        <taxon>Chordata</taxon>
        <taxon>Craniata</taxon>
        <taxon>Vertebrata</taxon>
        <taxon>Euteleostomi</taxon>
        <taxon>Actinopterygii</taxon>
        <taxon>Neopterygii</taxon>
        <taxon>Teleostei</taxon>
        <taxon>Anguilliformes</taxon>
        <taxon>Anguillidae</taxon>
        <taxon>Anguilla</taxon>
    </lineage>
</organism>
<reference evidence="1" key="2">
    <citation type="journal article" date="2015" name="Fish Shellfish Immunol.">
        <title>Early steps in the European eel (Anguilla anguilla)-Vibrio vulnificus interaction in the gills: Role of the RtxA13 toxin.</title>
        <authorList>
            <person name="Callol A."/>
            <person name="Pajuelo D."/>
            <person name="Ebbesson L."/>
            <person name="Teles M."/>
            <person name="MacKenzie S."/>
            <person name="Amaro C."/>
        </authorList>
    </citation>
    <scope>NUCLEOTIDE SEQUENCE</scope>
</reference>
<dbReference type="AlphaFoldDB" id="A0A0E9XXJ1"/>
<evidence type="ECO:0000313" key="1">
    <source>
        <dbReference type="EMBL" id="JAI07438.1"/>
    </source>
</evidence>
<sequence length="67" mass="7877">MHRNNRHIVQQVHWSAKFSITQRSFPGSLALLKQITQRNCVQPHMGKIKAHKNIPFYYMGSKQDDTK</sequence>
<proteinExistence type="predicted"/>
<protein>
    <submittedName>
        <fullName evidence="1">Uncharacterized protein</fullName>
    </submittedName>
</protein>
<dbReference type="EMBL" id="GBXM01001140">
    <property type="protein sequence ID" value="JAI07438.1"/>
    <property type="molecule type" value="Transcribed_RNA"/>
</dbReference>